<dbReference type="Pfam" id="PF05222">
    <property type="entry name" value="AlaDh_PNT_N"/>
    <property type="match status" value="1"/>
</dbReference>
<dbReference type="GO" id="GO:0006524">
    <property type="term" value="P:alanine catabolic process"/>
    <property type="evidence" value="ECO:0007669"/>
    <property type="project" value="TreeGrafter"/>
</dbReference>
<dbReference type="InterPro" id="IPR007886">
    <property type="entry name" value="AlaDH/PNT_N"/>
</dbReference>
<dbReference type="PANTHER" id="PTHR42795:SF1">
    <property type="entry name" value="ALANINE DEHYDROGENASE"/>
    <property type="match status" value="1"/>
</dbReference>
<feature type="domain" description="Alanine dehydrogenase/pyridine nucleotide transhydrogenase N-terminal" evidence="1">
    <location>
        <begin position="4"/>
        <end position="118"/>
    </location>
</feature>
<dbReference type="AlphaFoldDB" id="A0A6A8LRN1"/>
<evidence type="ECO:0000259" key="1">
    <source>
        <dbReference type="SMART" id="SM01003"/>
    </source>
</evidence>
<evidence type="ECO:0000313" key="3">
    <source>
        <dbReference type="Proteomes" id="UP000437575"/>
    </source>
</evidence>
<comment type="caution">
    <text evidence="2">The sequence shown here is derived from an EMBL/GenBank/DDBJ whole genome shotgun (WGS) entry which is preliminary data.</text>
</comment>
<dbReference type="GO" id="GO:0000286">
    <property type="term" value="F:alanine dehydrogenase activity"/>
    <property type="evidence" value="ECO:0007669"/>
    <property type="project" value="TreeGrafter"/>
</dbReference>
<dbReference type="GO" id="GO:0005886">
    <property type="term" value="C:plasma membrane"/>
    <property type="evidence" value="ECO:0007669"/>
    <property type="project" value="TreeGrafter"/>
</dbReference>
<name>A0A6A8LRN1_9LACO</name>
<sequence length="120" mass="12982">MLIGVPKEIKKQEERVGATPSAVASLVHAGVGSGFPDEEYIAAGAKMGSAEEAWDTEMVIKVKEPLENEYQYFKPGQIIYTYLHLAADKPLTEALIEKKVTGVAYETMVGRGGGLPLLFP</sequence>
<accession>A0A6A8LRN1</accession>
<dbReference type="PANTHER" id="PTHR42795">
    <property type="entry name" value="ALANINE DEHYDROGENASE"/>
    <property type="match status" value="1"/>
</dbReference>
<organism evidence="2 3">
    <name type="scientific">Ligilactobacillus salivarius</name>
    <dbReference type="NCBI Taxonomy" id="1624"/>
    <lineage>
        <taxon>Bacteria</taxon>
        <taxon>Bacillati</taxon>
        <taxon>Bacillota</taxon>
        <taxon>Bacilli</taxon>
        <taxon>Lactobacillales</taxon>
        <taxon>Lactobacillaceae</taxon>
        <taxon>Ligilactobacillus</taxon>
    </lineage>
</organism>
<dbReference type="SMART" id="SM01003">
    <property type="entry name" value="AlaDh_PNT_N"/>
    <property type="match status" value="1"/>
</dbReference>
<feature type="non-terminal residue" evidence="2">
    <location>
        <position position="120"/>
    </location>
</feature>
<dbReference type="EMBL" id="WKKZ01000837">
    <property type="protein sequence ID" value="MSE06364.1"/>
    <property type="molecule type" value="Genomic_DNA"/>
</dbReference>
<dbReference type="Proteomes" id="UP000437575">
    <property type="component" value="Unassembled WGS sequence"/>
</dbReference>
<protein>
    <submittedName>
        <fullName evidence="2">Alanine dehydrogenase</fullName>
    </submittedName>
</protein>
<evidence type="ECO:0000313" key="2">
    <source>
        <dbReference type="EMBL" id="MSE06364.1"/>
    </source>
</evidence>
<proteinExistence type="predicted"/>
<dbReference type="SUPFAM" id="SSF52283">
    <property type="entry name" value="Formate/glycerate dehydrogenase catalytic domain-like"/>
    <property type="match status" value="1"/>
</dbReference>
<dbReference type="Gene3D" id="3.40.50.720">
    <property type="entry name" value="NAD(P)-binding Rossmann-like Domain"/>
    <property type="match status" value="1"/>
</dbReference>
<reference evidence="2 3" key="1">
    <citation type="submission" date="2019-11" db="EMBL/GenBank/DDBJ databases">
        <title>Draft Genome Sequence of Plant Growth-Promoting Rhizosphere-Associated Bacteria.</title>
        <authorList>
            <person name="Vasilyev I.Y."/>
            <person name="Radchenko V."/>
            <person name="Ilnitskaya E.V."/>
        </authorList>
    </citation>
    <scope>NUCLEOTIDE SEQUENCE [LARGE SCALE GENOMIC DNA]</scope>
    <source>
        <strain evidence="2 3">VRA_1sq_f</strain>
    </source>
</reference>
<gene>
    <name evidence="2" type="ORF">GKC34_11470</name>
</gene>